<comment type="subcellular location">
    <subcellularLocation>
        <location evidence="1">Cell membrane</location>
        <topology evidence="1">Multi-pass membrane protein</topology>
    </subcellularLocation>
</comment>
<feature type="coiled-coil region" evidence="6">
    <location>
        <begin position="164"/>
        <end position="247"/>
    </location>
</feature>
<feature type="transmembrane region" description="Helical" evidence="7">
    <location>
        <begin position="482"/>
        <end position="505"/>
    </location>
</feature>
<evidence type="ECO:0000313" key="9">
    <source>
        <dbReference type="EMBL" id="TKB03475.1"/>
    </source>
</evidence>
<name>A0A4U0ZHL1_9ALTE</name>
<keyword evidence="4 7" id="KW-1133">Transmembrane helix</keyword>
<dbReference type="PANTHER" id="PTHR32309">
    <property type="entry name" value="TYROSINE-PROTEIN KINASE"/>
    <property type="match status" value="1"/>
</dbReference>
<reference evidence="9 10" key="1">
    <citation type="submission" date="2019-04" db="EMBL/GenBank/DDBJ databases">
        <title>Alteromonas portus sp. nov., an alginate lyase-excreting marine bacterium.</title>
        <authorList>
            <person name="Huang H."/>
            <person name="Mo K."/>
            <person name="Bao S."/>
        </authorList>
    </citation>
    <scope>NUCLEOTIDE SEQUENCE [LARGE SCALE GENOMIC DNA]</scope>
    <source>
        <strain evidence="9 10">HB161718</strain>
    </source>
</reference>
<gene>
    <name evidence="9" type="ORF">E5672_10575</name>
</gene>
<dbReference type="InterPro" id="IPR014345">
    <property type="entry name" value="XrtA_polysacc_chain"/>
</dbReference>
<feature type="transmembrane region" description="Helical" evidence="7">
    <location>
        <begin position="24"/>
        <end position="42"/>
    </location>
</feature>
<dbReference type="SUPFAM" id="SSF57997">
    <property type="entry name" value="Tropomyosin"/>
    <property type="match status" value="1"/>
</dbReference>
<evidence type="ECO:0000256" key="7">
    <source>
        <dbReference type="SAM" id="Phobius"/>
    </source>
</evidence>
<dbReference type="OrthoDB" id="9795292at2"/>
<dbReference type="RefSeq" id="WP_136782166.1">
    <property type="nucleotide sequence ID" value="NZ_SWCO01000005.1"/>
</dbReference>
<evidence type="ECO:0000256" key="2">
    <source>
        <dbReference type="ARBA" id="ARBA00022475"/>
    </source>
</evidence>
<evidence type="ECO:0000256" key="3">
    <source>
        <dbReference type="ARBA" id="ARBA00022692"/>
    </source>
</evidence>
<keyword evidence="6" id="KW-0175">Coiled coil</keyword>
<dbReference type="EMBL" id="SWCO01000005">
    <property type="protein sequence ID" value="TKB03475.1"/>
    <property type="molecule type" value="Genomic_DNA"/>
</dbReference>
<keyword evidence="10" id="KW-1185">Reference proteome</keyword>
<accession>A0A4U0ZHL1</accession>
<proteinExistence type="predicted"/>
<evidence type="ECO:0000256" key="6">
    <source>
        <dbReference type="SAM" id="Coils"/>
    </source>
</evidence>
<dbReference type="PANTHER" id="PTHR32309:SF13">
    <property type="entry name" value="FERRIC ENTEROBACTIN TRANSPORT PROTEIN FEPE"/>
    <property type="match status" value="1"/>
</dbReference>
<keyword evidence="2" id="KW-1003">Cell membrane</keyword>
<feature type="domain" description="Polysaccharide chain length determinant N-terminal" evidence="8">
    <location>
        <begin position="12"/>
        <end position="97"/>
    </location>
</feature>
<dbReference type="GO" id="GO:0004713">
    <property type="term" value="F:protein tyrosine kinase activity"/>
    <property type="evidence" value="ECO:0007669"/>
    <property type="project" value="TreeGrafter"/>
</dbReference>
<evidence type="ECO:0000256" key="4">
    <source>
        <dbReference type="ARBA" id="ARBA00022989"/>
    </source>
</evidence>
<evidence type="ECO:0000256" key="5">
    <source>
        <dbReference type="ARBA" id="ARBA00023136"/>
    </source>
</evidence>
<dbReference type="NCBIfam" id="TIGR03007">
    <property type="entry name" value="pepcterm_ChnLen"/>
    <property type="match status" value="1"/>
</dbReference>
<evidence type="ECO:0000259" key="8">
    <source>
        <dbReference type="Pfam" id="PF02706"/>
    </source>
</evidence>
<feature type="transmembrane region" description="Helical" evidence="7">
    <location>
        <begin position="420"/>
        <end position="441"/>
    </location>
</feature>
<dbReference type="Proteomes" id="UP000305471">
    <property type="component" value="Unassembled WGS sequence"/>
</dbReference>
<keyword evidence="5 7" id="KW-0472">Membrane</keyword>
<evidence type="ECO:0000313" key="10">
    <source>
        <dbReference type="Proteomes" id="UP000305471"/>
    </source>
</evidence>
<sequence length="514" mass="58364">MFDLQQLYAQILDYLKGIWIKKRYILFVSWLICPLGFLYVLSLPDTYSSSARVHVDTRSMLAPLLRGLVINPNQAQEVSLIAKTLKSRENLERIARETDLDLKAIGPGAFDQLIRELERDIRISSGGRSNIYNISYNNQDPNIARNVVQETLNLLIEGSLGKNRVQSDSAYQFLQQQIDEYEQRLTEAEMRVADFKRKYSDILPETGSYYSRLKTAENNLATTRRTMVEIKEQITSLRKNVKLMQSAGSNEGAMIPTRFDSRIEALENKLDELKLRFTDEHPDVIETNNLLDRLITLREKEVESYIASIENASSMSADNPLSIDIGQLESQLALLQVRESDYESQIAELQAKIDFVPQLELEQKALNRDYGIIKSKYEQLLQRQDSAELGKKADISDDDLKFRVISPPILPRQPSGPNRVLLYTVTLVIGFAGGLGLAFIVSQFSPVLMRAEQLSALVSLPIYGTVADLEIASVRKKQRKHLLIFLALSSILLATYGALVLLSMMNINLYERFM</sequence>
<protein>
    <submittedName>
        <fullName evidence="9">Chain-length determining protein</fullName>
    </submittedName>
</protein>
<organism evidence="9 10">
    <name type="scientific">Alteromonas portus</name>
    <dbReference type="NCBI Taxonomy" id="2565549"/>
    <lineage>
        <taxon>Bacteria</taxon>
        <taxon>Pseudomonadati</taxon>
        <taxon>Pseudomonadota</taxon>
        <taxon>Gammaproteobacteria</taxon>
        <taxon>Alteromonadales</taxon>
        <taxon>Alteromonadaceae</taxon>
        <taxon>Alteromonas/Salinimonas group</taxon>
        <taxon>Alteromonas</taxon>
    </lineage>
</organism>
<dbReference type="Pfam" id="PF02706">
    <property type="entry name" value="Wzz"/>
    <property type="match status" value="1"/>
</dbReference>
<dbReference type="InterPro" id="IPR003856">
    <property type="entry name" value="LPS_length_determ_N"/>
</dbReference>
<comment type="caution">
    <text evidence="9">The sequence shown here is derived from an EMBL/GenBank/DDBJ whole genome shotgun (WGS) entry which is preliminary data.</text>
</comment>
<dbReference type="AlphaFoldDB" id="A0A4U0ZHL1"/>
<dbReference type="GO" id="GO:0005886">
    <property type="term" value="C:plasma membrane"/>
    <property type="evidence" value="ECO:0007669"/>
    <property type="project" value="UniProtKB-SubCell"/>
</dbReference>
<keyword evidence="3 7" id="KW-0812">Transmembrane</keyword>
<evidence type="ECO:0000256" key="1">
    <source>
        <dbReference type="ARBA" id="ARBA00004651"/>
    </source>
</evidence>
<dbReference type="InterPro" id="IPR050445">
    <property type="entry name" value="Bact_polysacc_biosynth/exp"/>
</dbReference>